<evidence type="ECO:0000313" key="2">
    <source>
        <dbReference type="Proteomes" id="UP000315295"/>
    </source>
</evidence>
<organism evidence="1 2">
    <name type="scientific">Malus baccata</name>
    <name type="common">Siberian crab apple</name>
    <name type="synonym">Pyrus baccata</name>
    <dbReference type="NCBI Taxonomy" id="106549"/>
    <lineage>
        <taxon>Eukaryota</taxon>
        <taxon>Viridiplantae</taxon>
        <taxon>Streptophyta</taxon>
        <taxon>Embryophyta</taxon>
        <taxon>Tracheophyta</taxon>
        <taxon>Spermatophyta</taxon>
        <taxon>Magnoliopsida</taxon>
        <taxon>eudicotyledons</taxon>
        <taxon>Gunneridae</taxon>
        <taxon>Pentapetalae</taxon>
        <taxon>rosids</taxon>
        <taxon>fabids</taxon>
        <taxon>Rosales</taxon>
        <taxon>Rosaceae</taxon>
        <taxon>Amygdaloideae</taxon>
        <taxon>Maleae</taxon>
        <taxon>Malus</taxon>
    </lineage>
</organism>
<gene>
    <name evidence="1" type="ORF">C1H46_023427</name>
</gene>
<dbReference type="STRING" id="106549.A0A540LXD6"/>
<keyword evidence="2" id="KW-1185">Reference proteome</keyword>
<dbReference type="AlphaFoldDB" id="A0A540LXD6"/>
<comment type="caution">
    <text evidence="1">The sequence shown here is derived from an EMBL/GenBank/DDBJ whole genome shotgun (WGS) entry which is preliminary data.</text>
</comment>
<evidence type="ECO:0000313" key="1">
    <source>
        <dbReference type="EMBL" id="TQD90989.1"/>
    </source>
</evidence>
<proteinExistence type="predicted"/>
<protein>
    <submittedName>
        <fullName evidence="1">Uncharacterized protein</fullName>
    </submittedName>
</protein>
<accession>A0A540LXD6</accession>
<reference evidence="1 2" key="1">
    <citation type="journal article" date="2019" name="G3 (Bethesda)">
        <title>Sequencing of a Wild Apple (Malus baccata) Genome Unravels the Differences Between Cultivated and Wild Apple Species Regarding Disease Resistance and Cold Tolerance.</title>
        <authorList>
            <person name="Chen X."/>
        </authorList>
    </citation>
    <scope>NUCLEOTIDE SEQUENCE [LARGE SCALE GENOMIC DNA]</scope>
    <source>
        <strain evidence="2">cv. Shandingzi</strain>
        <tissue evidence="1">Leaves</tissue>
    </source>
</reference>
<dbReference type="Proteomes" id="UP000315295">
    <property type="component" value="Unassembled WGS sequence"/>
</dbReference>
<sequence>MSFHPPSYGGSKPIKNINFPKPISPFHRYFHSTQAQVVDSEDSEQEEERVQSEKAEVRWYKIEGLCVGLSRCKKECKEKELRVFERVRKCRGKRRHRDKGNGVWALRPHKILT</sequence>
<dbReference type="EMBL" id="VIEB01000436">
    <property type="protein sequence ID" value="TQD90989.1"/>
    <property type="molecule type" value="Genomic_DNA"/>
</dbReference>
<name>A0A540LXD6_MALBA</name>